<comment type="similarity">
    <text evidence="2">Belongs to the NAD(P)-dependent epimerase/dehydratase family.</text>
</comment>
<evidence type="ECO:0000259" key="6">
    <source>
        <dbReference type="Pfam" id="PF01370"/>
    </source>
</evidence>
<dbReference type="SUPFAM" id="SSF51735">
    <property type="entry name" value="NAD(P)-binding Rossmann-fold domains"/>
    <property type="match status" value="1"/>
</dbReference>
<dbReference type="OrthoDB" id="9811743at2"/>
<dbReference type="PANTHER" id="PTHR43725:SF53">
    <property type="entry name" value="UDP-ARABINOSE 4-EPIMERASE 1"/>
    <property type="match status" value="1"/>
</dbReference>
<evidence type="ECO:0000313" key="7">
    <source>
        <dbReference type="EMBL" id="AFZ17120.1"/>
    </source>
</evidence>
<dbReference type="Pfam" id="PF01370">
    <property type="entry name" value="Epimerase"/>
    <property type="match status" value="1"/>
</dbReference>
<dbReference type="Gene3D" id="3.90.25.10">
    <property type="entry name" value="UDP-galactose 4-epimerase, domain 1"/>
    <property type="match status" value="1"/>
</dbReference>
<dbReference type="HOGENOM" id="CLU_007383_1_7_3"/>
<dbReference type="RefSeq" id="WP_015181280.1">
    <property type="nucleotide sequence ID" value="NC_019738.1"/>
</dbReference>
<dbReference type="Proteomes" id="UP000010471">
    <property type="component" value="Chromosome"/>
</dbReference>
<gene>
    <name evidence="7" type="ORF">Mic7113_1230</name>
</gene>
<evidence type="ECO:0000256" key="1">
    <source>
        <dbReference type="ARBA" id="ARBA00004947"/>
    </source>
</evidence>
<dbReference type="InterPro" id="IPR036291">
    <property type="entry name" value="NAD(P)-bd_dom_sf"/>
</dbReference>
<evidence type="ECO:0000313" key="8">
    <source>
        <dbReference type="Proteomes" id="UP000010471"/>
    </source>
</evidence>
<dbReference type="Gene3D" id="3.40.50.720">
    <property type="entry name" value="NAD(P)-binding Rossmann-like Domain"/>
    <property type="match status" value="1"/>
</dbReference>
<evidence type="ECO:0000256" key="5">
    <source>
        <dbReference type="ARBA" id="ARBA00033067"/>
    </source>
</evidence>
<reference evidence="7 8" key="1">
    <citation type="submission" date="2012-06" db="EMBL/GenBank/DDBJ databases">
        <title>Finished chromosome of genome of Microcoleus sp. PCC 7113.</title>
        <authorList>
            <consortium name="US DOE Joint Genome Institute"/>
            <person name="Gugger M."/>
            <person name="Coursin T."/>
            <person name="Rippka R."/>
            <person name="Tandeau De Marsac N."/>
            <person name="Huntemann M."/>
            <person name="Wei C.-L."/>
            <person name="Han J."/>
            <person name="Detter J.C."/>
            <person name="Han C."/>
            <person name="Tapia R."/>
            <person name="Chen A."/>
            <person name="Kyrpides N."/>
            <person name="Mavromatis K."/>
            <person name="Markowitz V."/>
            <person name="Szeto E."/>
            <person name="Ivanova N."/>
            <person name="Pagani I."/>
            <person name="Pati A."/>
            <person name="Goodwin L."/>
            <person name="Nordberg H.P."/>
            <person name="Cantor M.N."/>
            <person name="Hua S.X."/>
            <person name="Woyke T."/>
            <person name="Kerfeld C.A."/>
        </authorList>
    </citation>
    <scope>NUCLEOTIDE SEQUENCE [LARGE SCALE GENOMIC DNA]</scope>
    <source>
        <strain evidence="7 8">PCC 7113</strain>
    </source>
</reference>
<protein>
    <recommendedName>
        <fullName evidence="3">UDP-glucose 4-epimerase</fullName>
    </recommendedName>
    <alternativeName>
        <fullName evidence="5">Galactowaldenase</fullName>
    </alternativeName>
    <alternativeName>
        <fullName evidence="4">UDP-galactose 4-epimerase</fullName>
    </alternativeName>
</protein>
<dbReference type="eggNOG" id="COG0451">
    <property type="taxonomic scope" value="Bacteria"/>
</dbReference>
<evidence type="ECO:0000256" key="3">
    <source>
        <dbReference type="ARBA" id="ARBA00018569"/>
    </source>
</evidence>
<dbReference type="KEGG" id="mic:Mic7113_1230"/>
<dbReference type="STRING" id="1173027.Mic7113_1230"/>
<accession>K9W9T0</accession>
<feature type="domain" description="NAD-dependent epimerase/dehydratase" evidence="6">
    <location>
        <begin position="5"/>
        <end position="236"/>
    </location>
</feature>
<dbReference type="InterPro" id="IPR001509">
    <property type="entry name" value="Epimerase_deHydtase"/>
</dbReference>
<evidence type="ECO:0000256" key="2">
    <source>
        <dbReference type="ARBA" id="ARBA00007637"/>
    </source>
</evidence>
<evidence type="ECO:0000256" key="4">
    <source>
        <dbReference type="ARBA" id="ARBA00031367"/>
    </source>
</evidence>
<name>K9W9T0_9CYAN</name>
<keyword evidence="8" id="KW-1185">Reference proteome</keyword>
<dbReference type="EMBL" id="CP003630">
    <property type="protein sequence ID" value="AFZ17120.1"/>
    <property type="molecule type" value="Genomic_DNA"/>
</dbReference>
<sequence>MQRTLILGATGFIGGNLVRTLVARGEYPRILVRPGSSLSFLEDILERIEIVYGDFQDPESLRDVTKDIDVIFHLISTTSPSSPMGSSLDDAVSNLFPTIRLVESAMANGVKKIVYTSSGGTVYGEPQITPIPEEHPLLPKSVYGQSKLTIENFLNFYARSTTLDVNILRISNPFGAGQNPLKAQGIIAVAMNCAYSNQVLKLYGNGEAVRDYLYIDDVTEALILVAQKPGSSIVNISSGIGYSVREIVQAVEEVSGRIIQKEFIPARSSDVSVSILSNRLAFEIYGWSPKIGLYEGLARLDYMRKTKRCITLERRTPAKIHHIAVTCGNL</sequence>
<comment type="pathway">
    <text evidence="1">Carbohydrate metabolism; galactose metabolism.</text>
</comment>
<organism evidence="7 8">
    <name type="scientific">Allocoleopsis franciscana PCC 7113</name>
    <dbReference type="NCBI Taxonomy" id="1173027"/>
    <lineage>
        <taxon>Bacteria</taxon>
        <taxon>Bacillati</taxon>
        <taxon>Cyanobacteriota</taxon>
        <taxon>Cyanophyceae</taxon>
        <taxon>Coleofasciculales</taxon>
        <taxon>Coleofasciculaceae</taxon>
        <taxon>Allocoleopsis</taxon>
        <taxon>Allocoleopsis franciscana</taxon>
    </lineage>
</organism>
<proteinExistence type="inferred from homology"/>
<dbReference type="PANTHER" id="PTHR43725">
    <property type="entry name" value="UDP-GLUCOSE 4-EPIMERASE"/>
    <property type="match status" value="1"/>
</dbReference>
<dbReference type="AlphaFoldDB" id="K9W9T0"/>